<reference evidence="3" key="2">
    <citation type="submission" date="2012-11" db="EMBL/GenBank/DDBJ databases">
        <authorList>
            <person name="Kuo A."/>
            <person name="Curtis B.A."/>
            <person name="Tanifuji G."/>
            <person name="Burki F."/>
            <person name="Gruber A."/>
            <person name="Irimia M."/>
            <person name="Maruyama S."/>
            <person name="Arias M.C."/>
            <person name="Ball S.G."/>
            <person name="Gile G.H."/>
            <person name="Hirakawa Y."/>
            <person name="Hopkins J.F."/>
            <person name="Rensing S.A."/>
            <person name="Schmutz J."/>
            <person name="Symeonidi A."/>
            <person name="Elias M."/>
            <person name="Eveleigh R.J."/>
            <person name="Herman E.K."/>
            <person name="Klute M.J."/>
            <person name="Nakayama T."/>
            <person name="Obornik M."/>
            <person name="Reyes-Prieto A."/>
            <person name="Armbrust E.V."/>
            <person name="Aves S.J."/>
            <person name="Beiko R.G."/>
            <person name="Coutinho P."/>
            <person name="Dacks J.B."/>
            <person name="Durnford D.G."/>
            <person name="Fast N.M."/>
            <person name="Green B.R."/>
            <person name="Grisdale C."/>
            <person name="Hempe F."/>
            <person name="Henrissat B."/>
            <person name="Hoppner M.P."/>
            <person name="Ishida K.-I."/>
            <person name="Kim E."/>
            <person name="Koreny L."/>
            <person name="Kroth P.G."/>
            <person name="Liu Y."/>
            <person name="Malik S.-B."/>
            <person name="Maier U.G."/>
            <person name="McRose D."/>
            <person name="Mock T."/>
            <person name="Neilson J.A."/>
            <person name="Onodera N.T."/>
            <person name="Poole A.M."/>
            <person name="Pritham E.J."/>
            <person name="Richards T.A."/>
            <person name="Rocap G."/>
            <person name="Roy S.W."/>
            <person name="Sarai C."/>
            <person name="Schaack S."/>
            <person name="Shirato S."/>
            <person name="Slamovits C.H."/>
            <person name="Spencer D.F."/>
            <person name="Suzuki S."/>
            <person name="Worden A.Z."/>
            <person name="Zauner S."/>
            <person name="Barry K."/>
            <person name="Bell C."/>
            <person name="Bharti A.K."/>
            <person name="Crow J.A."/>
            <person name="Grimwood J."/>
            <person name="Kramer R."/>
            <person name="Lindquist E."/>
            <person name="Lucas S."/>
            <person name="Salamov A."/>
            <person name="McFadden G.I."/>
            <person name="Lane C.E."/>
            <person name="Keeling P.J."/>
            <person name="Gray M.W."/>
            <person name="Grigoriev I.V."/>
            <person name="Archibald J.M."/>
        </authorList>
    </citation>
    <scope>NUCLEOTIDE SEQUENCE</scope>
    <source>
        <strain evidence="3">CCMP2712</strain>
    </source>
</reference>
<dbReference type="EnsemblProtists" id="EKX48749">
    <property type="protein sequence ID" value="EKX48749"/>
    <property type="gene ID" value="GUITHDRAFT_162296"/>
</dbReference>
<dbReference type="GeneID" id="17305597"/>
<reference evidence="2" key="3">
    <citation type="submission" date="2016-03" db="UniProtKB">
        <authorList>
            <consortium name="EnsemblProtists"/>
        </authorList>
    </citation>
    <scope>IDENTIFICATION</scope>
</reference>
<protein>
    <submittedName>
        <fullName evidence="1 2">Uncharacterized protein</fullName>
    </submittedName>
</protein>
<dbReference type="OMA" id="NISIIMD"/>
<dbReference type="EMBL" id="JH992984">
    <property type="protein sequence ID" value="EKX48749.1"/>
    <property type="molecule type" value="Genomic_DNA"/>
</dbReference>
<proteinExistence type="predicted"/>
<dbReference type="AlphaFoldDB" id="L1JKT2"/>
<name>L1JKT2_GUITC</name>
<dbReference type="InterPro" id="IPR010865">
    <property type="entry name" value="DUF1499"/>
</dbReference>
<dbReference type="Pfam" id="PF07386">
    <property type="entry name" value="DUF1499"/>
    <property type="match status" value="1"/>
</dbReference>
<keyword evidence="3" id="KW-1185">Reference proteome</keyword>
<dbReference type="PaxDb" id="55529-EKX48749"/>
<dbReference type="HOGENOM" id="CLU_1819513_0_0_1"/>
<evidence type="ECO:0000313" key="3">
    <source>
        <dbReference type="Proteomes" id="UP000011087"/>
    </source>
</evidence>
<organism evidence="1">
    <name type="scientific">Guillardia theta (strain CCMP2712)</name>
    <name type="common">Cryptophyte</name>
    <dbReference type="NCBI Taxonomy" id="905079"/>
    <lineage>
        <taxon>Eukaryota</taxon>
        <taxon>Cryptophyceae</taxon>
        <taxon>Pyrenomonadales</taxon>
        <taxon>Geminigeraceae</taxon>
        <taxon>Guillardia</taxon>
    </lineage>
</organism>
<dbReference type="OrthoDB" id="10556933at2759"/>
<gene>
    <name evidence="1" type="ORF">GUITHDRAFT_162296</name>
</gene>
<dbReference type="Proteomes" id="UP000011087">
    <property type="component" value="Unassembled WGS sequence"/>
</dbReference>
<evidence type="ECO:0000313" key="1">
    <source>
        <dbReference type="EMBL" id="EKX48749.1"/>
    </source>
</evidence>
<evidence type="ECO:0000313" key="2">
    <source>
        <dbReference type="EnsemblProtists" id="EKX48749"/>
    </source>
</evidence>
<dbReference type="KEGG" id="gtt:GUITHDRAFT_162296"/>
<sequence length="142" mass="15749">MGWLTHVYEVEATMKGSREEVADAIREIIKSTKHYALMDNADSLFKRPGDKHDIKHAYLNSVVDPNALLVVGTCTSPLMKFVDDIAFTVISSGDGVTVKGLSVSRIGEGDMFKNKKNIETVLKLLSQKNEMYKASSKKVIRS</sequence>
<reference evidence="1 3" key="1">
    <citation type="journal article" date="2012" name="Nature">
        <title>Algal genomes reveal evolutionary mosaicism and the fate of nucleomorphs.</title>
        <authorList>
            <consortium name="DOE Joint Genome Institute"/>
            <person name="Curtis B.A."/>
            <person name="Tanifuji G."/>
            <person name="Burki F."/>
            <person name="Gruber A."/>
            <person name="Irimia M."/>
            <person name="Maruyama S."/>
            <person name="Arias M.C."/>
            <person name="Ball S.G."/>
            <person name="Gile G.H."/>
            <person name="Hirakawa Y."/>
            <person name="Hopkins J.F."/>
            <person name="Kuo A."/>
            <person name="Rensing S.A."/>
            <person name="Schmutz J."/>
            <person name="Symeonidi A."/>
            <person name="Elias M."/>
            <person name="Eveleigh R.J."/>
            <person name="Herman E.K."/>
            <person name="Klute M.J."/>
            <person name="Nakayama T."/>
            <person name="Obornik M."/>
            <person name="Reyes-Prieto A."/>
            <person name="Armbrust E.V."/>
            <person name="Aves S.J."/>
            <person name="Beiko R.G."/>
            <person name="Coutinho P."/>
            <person name="Dacks J.B."/>
            <person name="Durnford D.G."/>
            <person name="Fast N.M."/>
            <person name="Green B.R."/>
            <person name="Grisdale C.J."/>
            <person name="Hempel F."/>
            <person name="Henrissat B."/>
            <person name="Hoppner M.P."/>
            <person name="Ishida K."/>
            <person name="Kim E."/>
            <person name="Koreny L."/>
            <person name="Kroth P.G."/>
            <person name="Liu Y."/>
            <person name="Malik S.B."/>
            <person name="Maier U.G."/>
            <person name="McRose D."/>
            <person name="Mock T."/>
            <person name="Neilson J.A."/>
            <person name="Onodera N.T."/>
            <person name="Poole A.M."/>
            <person name="Pritham E.J."/>
            <person name="Richards T.A."/>
            <person name="Rocap G."/>
            <person name="Roy S.W."/>
            <person name="Sarai C."/>
            <person name="Schaack S."/>
            <person name="Shirato S."/>
            <person name="Slamovits C.H."/>
            <person name="Spencer D.F."/>
            <person name="Suzuki S."/>
            <person name="Worden A.Z."/>
            <person name="Zauner S."/>
            <person name="Barry K."/>
            <person name="Bell C."/>
            <person name="Bharti A.K."/>
            <person name="Crow J.A."/>
            <person name="Grimwood J."/>
            <person name="Kramer R."/>
            <person name="Lindquist E."/>
            <person name="Lucas S."/>
            <person name="Salamov A."/>
            <person name="McFadden G.I."/>
            <person name="Lane C.E."/>
            <person name="Keeling P.J."/>
            <person name="Gray M.W."/>
            <person name="Grigoriev I.V."/>
            <person name="Archibald J.M."/>
        </authorList>
    </citation>
    <scope>NUCLEOTIDE SEQUENCE</scope>
    <source>
        <strain evidence="1 3">CCMP2712</strain>
    </source>
</reference>
<dbReference type="RefSeq" id="XP_005835729.1">
    <property type="nucleotide sequence ID" value="XM_005835672.1"/>
</dbReference>
<accession>L1JKT2</accession>